<proteinExistence type="predicted"/>
<evidence type="ECO:0000256" key="9">
    <source>
        <dbReference type="ARBA" id="ARBA00023136"/>
    </source>
</evidence>
<comment type="function">
    <text evidence="11">Catalyzes the hydrolysis of phosphatidylinositol-4,5-bisphosphate (PtdIns-4,5-P2) to phosphatidylinositol-4-phosphate (PtdIns-4-P).</text>
</comment>
<evidence type="ECO:0000256" key="5">
    <source>
        <dbReference type="ARBA" id="ARBA00022692"/>
    </source>
</evidence>
<dbReference type="Pfam" id="PF09788">
    <property type="entry name" value="Tmemb_55A"/>
    <property type="match status" value="1"/>
</dbReference>
<evidence type="ECO:0000256" key="2">
    <source>
        <dbReference type="ARBA" id="ARBA00004107"/>
    </source>
</evidence>
<evidence type="ECO:0000313" key="13">
    <source>
        <dbReference type="EMBL" id="CAK8677917.1"/>
    </source>
</evidence>
<keyword evidence="7 11" id="KW-0378">Hydrolase</keyword>
<organism evidence="13 14">
    <name type="scientific">Clavelina lepadiformis</name>
    <name type="common">Light-bulb sea squirt</name>
    <name type="synonym">Ascidia lepadiformis</name>
    <dbReference type="NCBI Taxonomy" id="159417"/>
    <lineage>
        <taxon>Eukaryota</taxon>
        <taxon>Metazoa</taxon>
        <taxon>Chordata</taxon>
        <taxon>Tunicata</taxon>
        <taxon>Ascidiacea</taxon>
        <taxon>Aplousobranchia</taxon>
        <taxon>Clavelinidae</taxon>
        <taxon>Clavelina</taxon>
    </lineage>
</organism>
<dbReference type="InterPro" id="IPR019178">
    <property type="entry name" value="PtdIns-P2-Ptase"/>
</dbReference>
<keyword evidence="14" id="KW-1185">Reference proteome</keyword>
<comment type="subcellular location">
    <subcellularLocation>
        <location evidence="2 11">Late endosome membrane</location>
        <topology evidence="2 11">Multi-pass membrane protein</topology>
    </subcellularLocation>
    <subcellularLocation>
        <location evidence="3 11">Lysosome membrane</location>
        <topology evidence="3 11">Multi-pass membrane protein</topology>
    </subcellularLocation>
</comment>
<evidence type="ECO:0000256" key="1">
    <source>
        <dbReference type="ARBA" id="ARBA00001261"/>
    </source>
</evidence>
<dbReference type="Proteomes" id="UP001642483">
    <property type="component" value="Unassembled WGS sequence"/>
</dbReference>
<feature type="region of interest" description="Disordered" evidence="12">
    <location>
        <begin position="38"/>
        <end position="61"/>
    </location>
</feature>
<evidence type="ECO:0000313" key="14">
    <source>
        <dbReference type="Proteomes" id="UP001642483"/>
    </source>
</evidence>
<dbReference type="PANTHER" id="PTHR21014">
    <property type="entry name" value="PHOSPHATIDYLINOSITOL-4,5-BISPHOSPHATE 4-PHOSPHATASE"/>
    <property type="match status" value="1"/>
</dbReference>
<dbReference type="EC" id="3.1.3.78" evidence="4 11"/>
<evidence type="ECO:0000256" key="11">
    <source>
        <dbReference type="RuleBase" id="RU365008"/>
    </source>
</evidence>
<evidence type="ECO:0000256" key="6">
    <source>
        <dbReference type="ARBA" id="ARBA00022753"/>
    </source>
</evidence>
<dbReference type="EMBL" id="CAWYQH010000046">
    <property type="protein sequence ID" value="CAK8677917.1"/>
    <property type="molecule type" value="Genomic_DNA"/>
</dbReference>
<evidence type="ECO:0000256" key="12">
    <source>
        <dbReference type="SAM" id="MobiDB-lite"/>
    </source>
</evidence>
<keyword evidence="10 11" id="KW-0458">Lysosome</keyword>
<keyword evidence="5 11" id="KW-0812">Transmembrane</keyword>
<evidence type="ECO:0000256" key="10">
    <source>
        <dbReference type="ARBA" id="ARBA00023228"/>
    </source>
</evidence>
<feature type="transmembrane region" description="Helical" evidence="11">
    <location>
        <begin position="232"/>
        <end position="254"/>
    </location>
</feature>
<evidence type="ECO:0000256" key="7">
    <source>
        <dbReference type="ARBA" id="ARBA00022801"/>
    </source>
</evidence>
<gene>
    <name evidence="13" type="ORF">CVLEPA_LOCUS7901</name>
</gene>
<feature type="transmembrane region" description="Helical" evidence="11">
    <location>
        <begin position="201"/>
        <end position="220"/>
    </location>
</feature>
<reference evidence="13 14" key="1">
    <citation type="submission" date="2024-02" db="EMBL/GenBank/DDBJ databases">
        <authorList>
            <person name="Daric V."/>
            <person name="Darras S."/>
        </authorList>
    </citation>
    <scope>NUCLEOTIDE SEQUENCE [LARGE SCALE GENOMIC DNA]</scope>
</reference>
<dbReference type="PANTHER" id="PTHR21014:SF6">
    <property type="entry name" value="PHOSPHATIDYLINOSITOL-4,5-BISPHOSPHATE 4-PHOSPHATASE"/>
    <property type="match status" value="1"/>
</dbReference>
<evidence type="ECO:0000256" key="4">
    <source>
        <dbReference type="ARBA" id="ARBA00012936"/>
    </source>
</evidence>
<keyword evidence="9 11" id="KW-0472">Membrane</keyword>
<sequence>MHRSDSGDSEPLLSQPTSEPAVLPPPITGTFYPVNNTYEDQPPPYTPTPTTPMTPTFSGSNVTVSSEVPVINCRVCHTMMNIEGRLHLHVIKCQLCGEATPIRPAPVMKKYVRCPCNCLLICKASSQRIVCPRPNCKRVISLGPAPPNENLMEDHSMTTRVICAYCNYPFRWRRPRNSRQKCPNCNRRSFPGETYKRNRTCCSGLIFTAALILSAIMSYLSFNPKINQNQALFFTILAVVYCFSVISFVVCMYYSILKVSRVERVSSLRYT</sequence>
<comment type="catalytic activity">
    <reaction evidence="1 11">
        <text>a 1,2-diacyl-sn-glycero-3-phospho-(1D-myo-inositol-4,5-bisphosphate) + H2O = a 1,2-diacyl-sn-glycero-3-phospho-(1D-myo-inositol-5-phosphate) + phosphate</text>
        <dbReference type="Rhea" id="RHEA:25674"/>
        <dbReference type="ChEBI" id="CHEBI:15377"/>
        <dbReference type="ChEBI" id="CHEBI:43474"/>
        <dbReference type="ChEBI" id="CHEBI:57795"/>
        <dbReference type="ChEBI" id="CHEBI:58456"/>
        <dbReference type="EC" id="3.1.3.78"/>
    </reaction>
</comment>
<keyword evidence="6 11" id="KW-0967">Endosome</keyword>
<accession>A0ABP0FHU7</accession>
<evidence type="ECO:0000256" key="8">
    <source>
        <dbReference type="ARBA" id="ARBA00022989"/>
    </source>
</evidence>
<name>A0ABP0FHU7_CLALP</name>
<feature type="compositionally biased region" description="Pro residues" evidence="12">
    <location>
        <begin position="41"/>
        <end position="52"/>
    </location>
</feature>
<protein>
    <recommendedName>
        <fullName evidence="4 11">Phosphatidylinositol-4,5-bisphosphate 4-phosphatase</fullName>
        <ecNumber evidence="4 11">3.1.3.78</ecNumber>
    </recommendedName>
</protein>
<feature type="region of interest" description="Disordered" evidence="12">
    <location>
        <begin position="1"/>
        <end position="26"/>
    </location>
</feature>
<evidence type="ECO:0000256" key="3">
    <source>
        <dbReference type="ARBA" id="ARBA00004155"/>
    </source>
</evidence>
<keyword evidence="8 11" id="KW-1133">Transmembrane helix</keyword>
<comment type="caution">
    <text evidence="13">The sequence shown here is derived from an EMBL/GenBank/DDBJ whole genome shotgun (WGS) entry which is preliminary data.</text>
</comment>